<dbReference type="AlphaFoldDB" id="A0A017HTL9"/>
<keyword evidence="3" id="KW-1185">Reference proteome</keyword>
<dbReference type="InterPro" id="IPR012312">
    <property type="entry name" value="Hemerythrin-like"/>
</dbReference>
<dbReference type="PANTHER" id="PTHR35585:SF1">
    <property type="entry name" value="HHE DOMAIN PROTEIN (AFU_ORTHOLOGUE AFUA_4G00730)"/>
    <property type="match status" value="1"/>
</dbReference>
<dbReference type="EMBL" id="AOSK01000028">
    <property type="protein sequence ID" value="EYD77493.1"/>
    <property type="molecule type" value="Genomic_DNA"/>
</dbReference>
<accession>A0A017HTL9</accession>
<dbReference type="STRING" id="442562.Rumeso_00918"/>
<name>A0A017HTL9_9RHOB</name>
<evidence type="ECO:0000313" key="2">
    <source>
        <dbReference type="EMBL" id="EYD77493.1"/>
    </source>
</evidence>
<dbReference type="HOGENOM" id="CLU_079417_6_2_5"/>
<dbReference type="Gene3D" id="1.20.120.520">
    <property type="entry name" value="nmb1532 protein domain like"/>
    <property type="match status" value="1"/>
</dbReference>
<proteinExistence type="predicted"/>
<gene>
    <name evidence="2" type="ORF">Rumeso_00918</name>
</gene>
<evidence type="ECO:0000313" key="3">
    <source>
        <dbReference type="Proteomes" id="UP000019666"/>
    </source>
</evidence>
<sequence length="148" mass="16522">MAEQHDGGSTRDATEILADEHKEFLALVGSIEGETSPAARRELADTLIAEIMRHAVAEEMYVYPAIKKHVPNGAAEVEHDKEEHQEIVLAMKQMEDVEASDPRFMEGVVRLRDLLIEHAGSEEGEQFPKLRAHIPREELLEMGGKVEG</sequence>
<protein>
    <recommendedName>
        <fullName evidence="1">Hemerythrin-like domain-containing protein</fullName>
    </recommendedName>
</protein>
<comment type="caution">
    <text evidence="2">The sequence shown here is derived from an EMBL/GenBank/DDBJ whole genome shotgun (WGS) entry which is preliminary data.</text>
</comment>
<dbReference type="PATRIC" id="fig|442562.3.peg.909"/>
<feature type="domain" description="Hemerythrin-like" evidence="1">
    <location>
        <begin position="13"/>
        <end position="130"/>
    </location>
</feature>
<dbReference type="RefSeq" id="WP_211262768.1">
    <property type="nucleotide sequence ID" value="NZ_KK088554.1"/>
</dbReference>
<reference evidence="2 3" key="1">
    <citation type="submission" date="2013-02" db="EMBL/GenBank/DDBJ databases">
        <authorList>
            <person name="Fiebig A."/>
            <person name="Goeker M."/>
            <person name="Klenk H.-P.P."/>
        </authorList>
    </citation>
    <scope>NUCLEOTIDE SEQUENCE [LARGE SCALE GENOMIC DNA]</scope>
    <source>
        <strain evidence="2 3">DSM 19309</strain>
    </source>
</reference>
<evidence type="ECO:0000259" key="1">
    <source>
        <dbReference type="Pfam" id="PF01814"/>
    </source>
</evidence>
<organism evidence="2 3">
    <name type="scientific">Rubellimicrobium mesophilum DSM 19309</name>
    <dbReference type="NCBI Taxonomy" id="442562"/>
    <lineage>
        <taxon>Bacteria</taxon>
        <taxon>Pseudomonadati</taxon>
        <taxon>Pseudomonadota</taxon>
        <taxon>Alphaproteobacteria</taxon>
        <taxon>Rhodobacterales</taxon>
        <taxon>Roseobacteraceae</taxon>
        <taxon>Rubellimicrobium</taxon>
    </lineage>
</organism>
<dbReference type="Pfam" id="PF01814">
    <property type="entry name" value="Hemerythrin"/>
    <property type="match status" value="1"/>
</dbReference>
<dbReference type="Proteomes" id="UP000019666">
    <property type="component" value="Unassembled WGS sequence"/>
</dbReference>
<dbReference type="PANTHER" id="PTHR35585">
    <property type="entry name" value="HHE DOMAIN PROTEIN (AFU_ORTHOLOGUE AFUA_4G00730)"/>
    <property type="match status" value="1"/>
</dbReference>